<reference evidence="1" key="1">
    <citation type="journal article" date="2020" name="Nature">
        <title>Giant virus diversity and host interactions through global metagenomics.</title>
        <authorList>
            <person name="Schulz F."/>
            <person name="Roux S."/>
            <person name="Paez-Espino D."/>
            <person name="Jungbluth S."/>
            <person name="Walsh D.A."/>
            <person name="Denef V.J."/>
            <person name="McMahon K.D."/>
            <person name="Konstantinidis K.T."/>
            <person name="Eloe-Fadrosh E.A."/>
            <person name="Kyrpides N.C."/>
            <person name="Woyke T."/>
        </authorList>
    </citation>
    <scope>NUCLEOTIDE SEQUENCE</scope>
    <source>
        <strain evidence="1">GVMAG-M-3300013285-6</strain>
    </source>
</reference>
<accession>A0A6C0BJM2</accession>
<evidence type="ECO:0000313" key="1">
    <source>
        <dbReference type="EMBL" id="QHS91904.1"/>
    </source>
</evidence>
<dbReference type="AlphaFoldDB" id="A0A6C0BJM2"/>
<organism evidence="1">
    <name type="scientific">viral metagenome</name>
    <dbReference type="NCBI Taxonomy" id="1070528"/>
    <lineage>
        <taxon>unclassified sequences</taxon>
        <taxon>metagenomes</taxon>
        <taxon>organismal metagenomes</taxon>
    </lineage>
</organism>
<protein>
    <submittedName>
        <fullName evidence="1">Uncharacterized protein</fullName>
    </submittedName>
</protein>
<dbReference type="EMBL" id="MN739166">
    <property type="protein sequence ID" value="QHS91904.1"/>
    <property type="molecule type" value="Genomic_DNA"/>
</dbReference>
<sequence>MSYLNAFNTKLIEFFQDLSDTYPEEKEIRQALEAITGLKKINPKMIIDLFHEYVYVPLADPIKREDEDFIIPYANKMIAQQFNEMSIALMIFHKYWPEMSTANRKAIWMYLKVLVVFCEKAKNL</sequence>
<name>A0A6C0BJM2_9ZZZZ</name>
<proteinExistence type="predicted"/>